<comment type="pathway">
    <text evidence="2 6">Cofactor biosynthesis; tetrahydrofolate biosynthesis; 2-amino-4-hydroxy-6-hydroxymethyl-7,8-dihydropteridine diphosphate from 7,8-dihydroneopterin triphosphate: step 3/4.</text>
</comment>
<name>A0A6C0GQ83_9BACT</name>
<comment type="function">
    <text evidence="6">Catalyzes the conversion of 7,8-dihydroneopterin to 6-hydroxymethyl-7,8-dihydropterin.</text>
</comment>
<evidence type="ECO:0000313" key="8">
    <source>
        <dbReference type="EMBL" id="QHT70087.1"/>
    </source>
</evidence>
<dbReference type="InterPro" id="IPR006157">
    <property type="entry name" value="FolB_dom"/>
</dbReference>
<dbReference type="GO" id="GO:0004150">
    <property type="term" value="F:dihydroneopterin aldolase activity"/>
    <property type="evidence" value="ECO:0007669"/>
    <property type="project" value="UniProtKB-UniRule"/>
</dbReference>
<dbReference type="RefSeq" id="WP_162446070.1">
    <property type="nucleotide sequence ID" value="NZ_CP048222.1"/>
</dbReference>
<reference evidence="8 9" key="1">
    <citation type="submission" date="2020-01" db="EMBL/GenBank/DDBJ databases">
        <authorList>
            <person name="Kim M.K."/>
        </authorList>
    </citation>
    <scope>NUCLEOTIDE SEQUENCE [LARGE SCALE GENOMIC DNA]</scope>
    <source>
        <strain evidence="8 9">172606-1</strain>
    </source>
</reference>
<comment type="catalytic activity">
    <reaction evidence="1 6">
        <text>7,8-dihydroneopterin = 6-hydroxymethyl-7,8-dihydropterin + glycolaldehyde</text>
        <dbReference type="Rhea" id="RHEA:10540"/>
        <dbReference type="ChEBI" id="CHEBI:17001"/>
        <dbReference type="ChEBI" id="CHEBI:17071"/>
        <dbReference type="ChEBI" id="CHEBI:44841"/>
        <dbReference type="EC" id="4.1.2.25"/>
    </reaction>
</comment>
<keyword evidence="5 6" id="KW-0456">Lyase</keyword>
<dbReference type="InterPro" id="IPR043133">
    <property type="entry name" value="GTP-CH-I_C/QueF"/>
</dbReference>
<dbReference type="GO" id="GO:0046656">
    <property type="term" value="P:folic acid biosynthetic process"/>
    <property type="evidence" value="ECO:0007669"/>
    <property type="project" value="UniProtKB-UniRule"/>
</dbReference>
<dbReference type="InterPro" id="IPR006156">
    <property type="entry name" value="Dihydroneopterin_aldolase"/>
</dbReference>
<dbReference type="Pfam" id="PF02152">
    <property type="entry name" value="FolB"/>
    <property type="match status" value="1"/>
</dbReference>
<accession>A0A6C0GQ83</accession>
<dbReference type="NCBIfam" id="TIGR00525">
    <property type="entry name" value="folB"/>
    <property type="match status" value="1"/>
</dbReference>
<evidence type="ECO:0000256" key="6">
    <source>
        <dbReference type="RuleBase" id="RU362079"/>
    </source>
</evidence>
<dbReference type="NCBIfam" id="TIGR00526">
    <property type="entry name" value="folB_dom"/>
    <property type="match status" value="1"/>
</dbReference>
<proteinExistence type="inferred from homology"/>
<dbReference type="Proteomes" id="UP000480178">
    <property type="component" value="Chromosome"/>
</dbReference>
<dbReference type="PANTHER" id="PTHR42844">
    <property type="entry name" value="DIHYDRONEOPTERIN ALDOLASE 1-RELATED"/>
    <property type="match status" value="1"/>
</dbReference>
<dbReference type="GO" id="GO:0005737">
    <property type="term" value="C:cytoplasm"/>
    <property type="evidence" value="ECO:0007669"/>
    <property type="project" value="TreeGrafter"/>
</dbReference>
<dbReference type="SUPFAM" id="SSF55620">
    <property type="entry name" value="Tetrahydrobiopterin biosynthesis enzymes-like"/>
    <property type="match status" value="1"/>
</dbReference>
<dbReference type="KEGG" id="rhoz:GXP67_27290"/>
<dbReference type="GO" id="GO:0046654">
    <property type="term" value="P:tetrahydrofolate biosynthetic process"/>
    <property type="evidence" value="ECO:0007669"/>
    <property type="project" value="UniProtKB-UniRule"/>
</dbReference>
<evidence type="ECO:0000256" key="1">
    <source>
        <dbReference type="ARBA" id="ARBA00001353"/>
    </source>
</evidence>
<dbReference type="AlphaFoldDB" id="A0A6C0GQ83"/>
<gene>
    <name evidence="8" type="primary">folB</name>
    <name evidence="8" type="ORF">GXP67_27290</name>
</gene>
<dbReference type="Gene3D" id="3.30.1130.10">
    <property type="match status" value="1"/>
</dbReference>
<keyword evidence="4 6" id="KW-0289">Folate biosynthesis</keyword>
<evidence type="ECO:0000313" key="9">
    <source>
        <dbReference type="Proteomes" id="UP000480178"/>
    </source>
</evidence>
<dbReference type="PANTHER" id="PTHR42844:SF1">
    <property type="entry name" value="DIHYDRONEOPTERIN ALDOLASE 1-RELATED"/>
    <property type="match status" value="1"/>
</dbReference>
<evidence type="ECO:0000256" key="5">
    <source>
        <dbReference type="ARBA" id="ARBA00023239"/>
    </source>
</evidence>
<comment type="similarity">
    <text evidence="3 6">Belongs to the DHNA family.</text>
</comment>
<sequence>MAIISLEGAEFFAYHGFYEEERKIGNKYRIDLSVSADVSMAAADDDLNQTVNYGDLYAIISQEMQTPSQLLEHIAHRIIEETYKKYPHIEWAEVSVSKYNPPIGGICHRAVITIRK</sequence>
<feature type="domain" description="Dihydroneopterin aldolase/epimerase" evidence="7">
    <location>
        <begin position="4"/>
        <end position="116"/>
    </location>
</feature>
<dbReference type="EMBL" id="CP048222">
    <property type="protein sequence ID" value="QHT70087.1"/>
    <property type="molecule type" value="Genomic_DNA"/>
</dbReference>
<evidence type="ECO:0000259" key="7">
    <source>
        <dbReference type="SMART" id="SM00905"/>
    </source>
</evidence>
<evidence type="ECO:0000256" key="4">
    <source>
        <dbReference type="ARBA" id="ARBA00022909"/>
    </source>
</evidence>
<dbReference type="SMART" id="SM00905">
    <property type="entry name" value="FolB"/>
    <property type="match status" value="1"/>
</dbReference>
<evidence type="ECO:0000256" key="3">
    <source>
        <dbReference type="ARBA" id="ARBA00005708"/>
    </source>
</evidence>
<evidence type="ECO:0000256" key="2">
    <source>
        <dbReference type="ARBA" id="ARBA00005013"/>
    </source>
</evidence>
<keyword evidence="9" id="KW-1185">Reference proteome</keyword>
<dbReference type="UniPathway" id="UPA00077">
    <property type="reaction ID" value="UER00154"/>
</dbReference>
<protein>
    <recommendedName>
        <fullName evidence="6">7,8-dihydroneopterin aldolase</fullName>
        <ecNumber evidence="6">4.1.2.25</ecNumber>
    </recommendedName>
</protein>
<organism evidence="8 9">
    <name type="scientific">Rhodocytophaga rosea</name>
    <dbReference type="NCBI Taxonomy" id="2704465"/>
    <lineage>
        <taxon>Bacteria</taxon>
        <taxon>Pseudomonadati</taxon>
        <taxon>Bacteroidota</taxon>
        <taxon>Cytophagia</taxon>
        <taxon>Cytophagales</taxon>
        <taxon>Rhodocytophagaceae</taxon>
        <taxon>Rhodocytophaga</taxon>
    </lineage>
</organism>
<dbReference type="EC" id="4.1.2.25" evidence="6"/>